<dbReference type="RefSeq" id="WP_245788197.1">
    <property type="nucleotide sequence ID" value="NZ_FOKG01000003.1"/>
</dbReference>
<keyword evidence="1" id="KW-0812">Transmembrane</keyword>
<dbReference type="Pfam" id="PF01569">
    <property type="entry name" value="PAP2"/>
    <property type="match status" value="1"/>
</dbReference>
<dbReference type="InterPro" id="IPR036938">
    <property type="entry name" value="PAP2/HPO_sf"/>
</dbReference>
<feature type="transmembrane region" description="Helical" evidence="1">
    <location>
        <begin position="100"/>
        <end position="118"/>
    </location>
</feature>
<evidence type="ECO:0000313" key="4">
    <source>
        <dbReference type="Proteomes" id="UP000243799"/>
    </source>
</evidence>
<sequence>MISPPVDSLPASPAVPAPLRLPLGLLATLAALAMLTLGLYYSGHSSPGDLDRTLMSAAGEPAEPARTLALFVDFGGEPVGAVILVTVLGVLCLALRRVRLAVLALAGPALTVIATTLLKPVFGRTINGEHLSYPSGHTAMAAALAVVFLLLIVQLFEISRIPGTALVLAGSAVAGAEMAWSQVALGAHYPTDTIGGYCTALAVTPLTALALDRVGVSSPARRR</sequence>
<organism evidence="3 4">
    <name type="scientific">Amycolatopsis marina</name>
    <dbReference type="NCBI Taxonomy" id="490629"/>
    <lineage>
        <taxon>Bacteria</taxon>
        <taxon>Bacillati</taxon>
        <taxon>Actinomycetota</taxon>
        <taxon>Actinomycetes</taxon>
        <taxon>Pseudonocardiales</taxon>
        <taxon>Pseudonocardiaceae</taxon>
        <taxon>Amycolatopsis</taxon>
    </lineage>
</organism>
<evidence type="ECO:0000313" key="3">
    <source>
        <dbReference type="EMBL" id="SFA98201.1"/>
    </source>
</evidence>
<protein>
    <submittedName>
        <fullName evidence="3">Undecaprenyl-diphosphatase</fullName>
    </submittedName>
</protein>
<gene>
    <name evidence="3" type="ORF">SAMN05216266_10370</name>
</gene>
<name>A0A1I0XB51_9PSEU</name>
<dbReference type="EMBL" id="FOKG01000003">
    <property type="protein sequence ID" value="SFA98201.1"/>
    <property type="molecule type" value="Genomic_DNA"/>
</dbReference>
<accession>A0A1I0XB51</accession>
<keyword evidence="1" id="KW-0472">Membrane</keyword>
<feature type="transmembrane region" description="Helical" evidence="1">
    <location>
        <begin position="138"/>
        <end position="156"/>
    </location>
</feature>
<evidence type="ECO:0000259" key="2">
    <source>
        <dbReference type="SMART" id="SM00014"/>
    </source>
</evidence>
<feature type="domain" description="Phosphatidic acid phosphatase type 2/haloperoxidase" evidence="2">
    <location>
        <begin position="82"/>
        <end position="208"/>
    </location>
</feature>
<dbReference type="Gene3D" id="1.20.144.10">
    <property type="entry name" value="Phosphatidic acid phosphatase type 2/haloperoxidase"/>
    <property type="match status" value="1"/>
</dbReference>
<dbReference type="AlphaFoldDB" id="A0A1I0XB51"/>
<keyword evidence="1" id="KW-1133">Transmembrane helix</keyword>
<proteinExistence type="predicted"/>
<dbReference type="SMART" id="SM00014">
    <property type="entry name" value="acidPPc"/>
    <property type="match status" value="1"/>
</dbReference>
<evidence type="ECO:0000256" key="1">
    <source>
        <dbReference type="SAM" id="Phobius"/>
    </source>
</evidence>
<feature type="transmembrane region" description="Helical" evidence="1">
    <location>
        <begin position="21"/>
        <end position="41"/>
    </location>
</feature>
<dbReference type="STRING" id="490629.SAMN05216266_10370"/>
<dbReference type="Proteomes" id="UP000243799">
    <property type="component" value="Unassembled WGS sequence"/>
</dbReference>
<feature type="transmembrane region" description="Helical" evidence="1">
    <location>
        <begin position="163"/>
        <end position="182"/>
    </location>
</feature>
<dbReference type="InterPro" id="IPR000326">
    <property type="entry name" value="PAP2/HPO"/>
</dbReference>
<dbReference type="SUPFAM" id="SSF48317">
    <property type="entry name" value="Acid phosphatase/Vanadium-dependent haloperoxidase"/>
    <property type="match status" value="1"/>
</dbReference>
<keyword evidence="4" id="KW-1185">Reference proteome</keyword>
<reference evidence="4" key="1">
    <citation type="submission" date="2016-10" db="EMBL/GenBank/DDBJ databases">
        <authorList>
            <person name="Varghese N."/>
            <person name="Submissions S."/>
        </authorList>
    </citation>
    <scope>NUCLEOTIDE SEQUENCE [LARGE SCALE GENOMIC DNA]</scope>
    <source>
        <strain evidence="4">CGMCC 4.3568</strain>
    </source>
</reference>
<feature type="transmembrane region" description="Helical" evidence="1">
    <location>
        <begin position="78"/>
        <end position="95"/>
    </location>
</feature>
<feature type="transmembrane region" description="Helical" evidence="1">
    <location>
        <begin position="194"/>
        <end position="214"/>
    </location>
</feature>